<protein>
    <submittedName>
        <fullName evidence="1">Uncharacterized protein</fullName>
    </submittedName>
</protein>
<gene>
    <name evidence="1" type="ORF">G6O67_008504</name>
</gene>
<sequence length="202" mass="22997">MDPETLRRSLRAHRRLTWNAHGLYAYLRSRASQSPENPVFDLGRFWSRDATCLEAGSRCAVVVYFLFESAGHMSQCWESLERSLAVDADVYHFSPGDDCMGGYAVALLFSHLAPLIGPMTYGKVEQAVQHYLGWCSKLDSNYPLWKDAERVTVELLPRTQKMEWYKARERAFSDPEDKRFCAGSGFHCRTPCDGEAMDLLGL</sequence>
<reference evidence="1 2" key="1">
    <citation type="journal article" date="2020" name="Genome Biol. Evol.">
        <title>A new high-quality draft genome assembly of the Chinese cordyceps Ophiocordyceps sinensis.</title>
        <authorList>
            <person name="Shu R."/>
            <person name="Zhang J."/>
            <person name="Meng Q."/>
            <person name="Zhang H."/>
            <person name="Zhou G."/>
            <person name="Li M."/>
            <person name="Wu P."/>
            <person name="Zhao Y."/>
            <person name="Chen C."/>
            <person name="Qin Q."/>
        </authorList>
    </citation>
    <scope>NUCLEOTIDE SEQUENCE [LARGE SCALE GENOMIC DNA]</scope>
    <source>
        <strain evidence="1 2">IOZ07</strain>
    </source>
</reference>
<comment type="caution">
    <text evidence="1">The sequence shown here is derived from an EMBL/GenBank/DDBJ whole genome shotgun (WGS) entry which is preliminary data.</text>
</comment>
<keyword evidence="2" id="KW-1185">Reference proteome</keyword>
<dbReference type="AlphaFoldDB" id="A0A8H4LS24"/>
<evidence type="ECO:0000313" key="2">
    <source>
        <dbReference type="Proteomes" id="UP000557566"/>
    </source>
</evidence>
<organism evidence="1 2">
    <name type="scientific">Ophiocordyceps sinensis</name>
    <dbReference type="NCBI Taxonomy" id="72228"/>
    <lineage>
        <taxon>Eukaryota</taxon>
        <taxon>Fungi</taxon>
        <taxon>Dikarya</taxon>
        <taxon>Ascomycota</taxon>
        <taxon>Pezizomycotina</taxon>
        <taxon>Sordariomycetes</taxon>
        <taxon>Hypocreomycetidae</taxon>
        <taxon>Hypocreales</taxon>
        <taxon>Ophiocordycipitaceae</taxon>
        <taxon>Ophiocordyceps</taxon>
    </lineage>
</organism>
<name>A0A8H4LS24_9HYPO</name>
<dbReference type="EMBL" id="JAAVMX010000011">
    <property type="protein sequence ID" value="KAF4504343.1"/>
    <property type="molecule type" value="Genomic_DNA"/>
</dbReference>
<dbReference type="OrthoDB" id="4922249at2759"/>
<evidence type="ECO:0000313" key="1">
    <source>
        <dbReference type="EMBL" id="KAF4504343.1"/>
    </source>
</evidence>
<proteinExistence type="predicted"/>
<dbReference type="Proteomes" id="UP000557566">
    <property type="component" value="Unassembled WGS sequence"/>
</dbReference>
<accession>A0A8H4LS24</accession>